<organism evidence="1 2">
    <name type="scientific">Brucella anthropi</name>
    <name type="common">Ochrobactrum anthropi</name>
    <dbReference type="NCBI Taxonomy" id="529"/>
    <lineage>
        <taxon>Bacteria</taxon>
        <taxon>Pseudomonadati</taxon>
        <taxon>Pseudomonadota</taxon>
        <taxon>Alphaproteobacteria</taxon>
        <taxon>Hyphomicrobiales</taxon>
        <taxon>Brucellaceae</taxon>
        <taxon>Brucella/Ochrobactrum group</taxon>
        <taxon>Brucella</taxon>
    </lineage>
</organism>
<reference evidence="1 2" key="1">
    <citation type="submission" date="2019-09" db="EMBL/GenBank/DDBJ databases">
        <title>Taxonomic organization of the family Brucellaceae based on a phylogenomic approach.</title>
        <authorList>
            <person name="Leclercq S."/>
            <person name="Cloeckaert A."/>
            <person name="Zygmunt M.S."/>
        </authorList>
    </citation>
    <scope>NUCLEOTIDE SEQUENCE [LARGE SCALE GENOMIC DNA]</scope>
    <source>
        <strain evidence="1 2">CCUG 34461</strain>
    </source>
</reference>
<name>A0A011UAX0_BRUAN</name>
<evidence type="ECO:0000313" key="2">
    <source>
        <dbReference type="Proteomes" id="UP000441102"/>
    </source>
</evidence>
<dbReference type="RefSeq" id="WP_036583004.1">
    <property type="nucleotide sequence ID" value="NZ_JAOCCH010000013.1"/>
</dbReference>
<dbReference type="Proteomes" id="UP000441102">
    <property type="component" value="Unassembled WGS sequence"/>
</dbReference>
<evidence type="ECO:0000313" key="1">
    <source>
        <dbReference type="EMBL" id="KAB2796104.1"/>
    </source>
</evidence>
<protein>
    <submittedName>
        <fullName evidence="1">Uncharacterized protein</fullName>
    </submittedName>
</protein>
<dbReference type="AlphaFoldDB" id="A0A011UAX0"/>
<gene>
    <name evidence="1" type="ORF">F9L06_15190</name>
</gene>
<sequence>MAIEISLKPGFLVMNGDDHEYVLVTLTNNGQGFSGEVNIYSDNSIDLLTAQFGIDESTIVTKPDGTYEAGFSSDYVGRSKPPHSGPLPTMNGTIYFQYADDHGVNTACNVSIGALDE</sequence>
<accession>A0A011UAX0</accession>
<dbReference type="EMBL" id="WBWX01000005">
    <property type="protein sequence ID" value="KAB2796104.1"/>
    <property type="molecule type" value="Genomic_DNA"/>
</dbReference>
<comment type="caution">
    <text evidence="1">The sequence shown here is derived from an EMBL/GenBank/DDBJ whole genome shotgun (WGS) entry which is preliminary data.</text>
</comment>
<proteinExistence type="predicted"/>